<feature type="region of interest" description="Disordered" evidence="1">
    <location>
        <begin position="154"/>
        <end position="174"/>
    </location>
</feature>
<feature type="domain" description="PB1-like" evidence="2">
    <location>
        <begin position="2"/>
        <end position="80"/>
    </location>
</feature>
<dbReference type="InterPro" id="IPR058594">
    <property type="entry name" value="PB1-like_dom_pln"/>
</dbReference>
<evidence type="ECO:0000259" key="2">
    <source>
        <dbReference type="Pfam" id="PF26130"/>
    </source>
</evidence>
<gene>
    <name evidence="3" type="ORF">KIW84_076082</name>
</gene>
<reference evidence="3 4" key="1">
    <citation type="journal article" date="2022" name="Nat. Genet.">
        <title>Improved pea reference genome and pan-genome highlight genomic features and evolutionary characteristics.</title>
        <authorList>
            <person name="Yang T."/>
            <person name="Liu R."/>
            <person name="Luo Y."/>
            <person name="Hu S."/>
            <person name="Wang D."/>
            <person name="Wang C."/>
            <person name="Pandey M.K."/>
            <person name="Ge S."/>
            <person name="Xu Q."/>
            <person name="Li N."/>
            <person name="Li G."/>
            <person name="Huang Y."/>
            <person name="Saxena R.K."/>
            <person name="Ji Y."/>
            <person name="Li M."/>
            <person name="Yan X."/>
            <person name="He Y."/>
            <person name="Liu Y."/>
            <person name="Wang X."/>
            <person name="Xiang C."/>
            <person name="Varshney R.K."/>
            <person name="Ding H."/>
            <person name="Gao S."/>
            <person name="Zong X."/>
        </authorList>
    </citation>
    <scope>NUCLEOTIDE SEQUENCE [LARGE SCALE GENOMIC DNA]</scope>
    <source>
        <strain evidence="3 4">cv. Zhongwan 6</strain>
    </source>
</reference>
<dbReference type="Proteomes" id="UP001058974">
    <property type="component" value="Chromosome 7"/>
</dbReference>
<organism evidence="3 4">
    <name type="scientific">Pisum sativum</name>
    <name type="common">Garden pea</name>
    <name type="synonym">Lathyrus oleraceus</name>
    <dbReference type="NCBI Taxonomy" id="3888"/>
    <lineage>
        <taxon>Eukaryota</taxon>
        <taxon>Viridiplantae</taxon>
        <taxon>Streptophyta</taxon>
        <taxon>Embryophyta</taxon>
        <taxon>Tracheophyta</taxon>
        <taxon>Spermatophyta</taxon>
        <taxon>Magnoliopsida</taxon>
        <taxon>eudicotyledons</taxon>
        <taxon>Gunneridae</taxon>
        <taxon>Pentapetalae</taxon>
        <taxon>rosids</taxon>
        <taxon>fabids</taxon>
        <taxon>Fabales</taxon>
        <taxon>Fabaceae</taxon>
        <taxon>Papilionoideae</taxon>
        <taxon>50 kb inversion clade</taxon>
        <taxon>NPAAA clade</taxon>
        <taxon>Hologalegina</taxon>
        <taxon>IRL clade</taxon>
        <taxon>Fabeae</taxon>
        <taxon>Lathyrus</taxon>
    </lineage>
</organism>
<dbReference type="AlphaFoldDB" id="A0A9D4VVJ0"/>
<accession>A0A9D4VVJ0</accession>
<dbReference type="Gramene" id="Psat07G0608200-T1">
    <property type="protein sequence ID" value="KAI5391079.1"/>
    <property type="gene ID" value="KIW84_076082"/>
</dbReference>
<sequence>MLYYLGGHEHIVDIDPDKWSFFEATGIVKDLCQLEYLEYWLWWYNNESDIHIRMVCNSDANEVYKFVVEMKCVMDIYVEHKDGCVVNDDDGVVNIEDGVNIKDDGGVNDEANGISFDDNKDKRAIGLDDGFDLIDNQSKGGRKSGVNDEIETNYASDELGNSDPDALNQESGPKYPRSNYFVGITMNRAWKEKKIAKDLVEAFEATQPQPNVNDVTSQTVFPIVKNACISNAQVAHDYGISDSQSDYILSTLVPNVEHVSQKKQAKQSGKEIEVEEK</sequence>
<comment type="caution">
    <text evidence="3">The sequence shown here is derived from an EMBL/GenBank/DDBJ whole genome shotgun (WGS) entry which is preliminary data.</text>
</comment>
<dbReference type="Pfam" id="PF26130">
    <property type="entry name" value="PB1-like"/>
    <property type="match status" value="1"/>
</dbReference>
<protein>
    <recommendedName>
        <fullName evidence="2">PB1-like domain-containing protein</fullName>
    </recommendedName>
</protein>
<name>A0A9D4VVJ0_PEA</name>
<evidence type="ECO:0000256" key="1">
    <source>
        <dbReference type="SAM" id="MobiDB-lite"/>
    </source>
</evidence>
<keyword evidence="4" id="KW-1185">Reference proteome</keyword>
<evidence type="ECO:0000313" key="4">
    <source>
        <dbReference type="Proteomes" id="UP001058974"/>
    </source>
</evidence>
<proteinExistence type="predicted"/>
<dbReference type="EMBL" id="JAMSHJ010000007">
    <property type="protein sequence ID" value="KAI5391079.1"/>
    <property type="molecule type" value="Genomic_DNA"/>
</dbReference>
<evidence type="ECO:0000313" key="3">
    <source>
        <dbReference type="EMBL" id="KAI5391079.1"/>
    </source>
</evidence>